<dbReference type="KEGG" id="pma:Pro_1297"/>
<evidence type="ECO:0000256" key="3">
    <source>
        <dbReference type="PROSITE-ProRule" id="PRU00514"/>
    </source>
</evidence>
<sequence>MNIRAIRGATTCLSNTSDAIESAVQELVSELVNQNKLKAKQIISVTFSVTNDLNACFPAAMARKQHGWEEVALLDCQQMYVKGDLANCIRILAIVNLPEDQMPRHTYLGEASMLRPDRSV</sequence>
<dbReference type="HOGENOM" id="CLU_133236_1_0_3"/>
<dbReference type="NCBIfam" id="TIGR01796">
    <property type="entry name" value="CM_mono_aroH"/>
    <property type="match status" value="1"/>
</dbReference>
<evidence type="ECO:0000256" key="2">
    <source>
        <dbReference type="PIRSR" id="PIRSR005965-1"/>
    </source>
</evidence>
<dbReference type="PIRSF" id="PIRSF005965">
    <property type="entry name" value="Chor_mut_AroH"/>
    <property type="match status" value="1"/>
</dbReference>
<dbReference type="Pfam" id="PF07736">
    <property type="entry name" value="CM_1"/>
    <property type="match status" value="1"/>
</dbReference>
<dbReference type="GO" id="GO:0004106">
    <property type="term" value="F:chorismate mutase activity"/>
    <property type="evidence" value="ECO:0007669"/>
    <property type="project" value="UniProtKB-UniRule"/>
</dbReference>
<feature type="binding site" evidence="2">
    <location>
        <position position="90"/>
    </location>
    <ligand>
        <name>prephenate</name>
        <dbReference type="ChEBI" id="CHEBI:29934"/>
    </ligand>
</feature>
<dbReference type="EC" id="5.4.99.5" evidence="1 3"/>
<dbReference type="Gene3D" id="3.30.1330.40">
    <property type="entry name" value="RutC-like"/>
    <property type="match status" value="1"/>
</dbReference>
<protein>
    <recommendedName>
        <fullName evidence="1 3">chorismate mutase</fullName>
        <ecNumber evidence="1 3">5.4.99.5</ecNumber>
    </recommendedName>
</protein>
<dbReference type="AlphaFoldDB" id="Q7VB04"/>
<keyword evidence="3" id="KW-0413">Isomerase</keyword>
<evidence type="ECO:0000313" key="5">
    <source>
        <dbReference type="Proteomes" id="UP000001420"/>
    </source>
</evidence>
<organism evidence="4 5">
    <name type="scientific">Prochlorococcus marinus (strain SARG / CCMP1375 / SS120)</name>
    <dbReference type="NCBI Taxonomy" id="167539"/>
    <lineage>
        <taxon>Bacteria</taxon>
        <taxon>Bacillati</taxon>
        <taxon>Cyanobacteriota</taxon>
        <taxon>Cyanophyceae</taxon>
        <taxon>Synechococcales</taxon>
        <taxon>Prochlorococcaceae</taxon>
        <taxon>Prochlorococcus</taxon>
    </lineage>
</organism>
<dbReference type="InterPro" id="IPR035959">
    <property type="entry name" value="RutC-like_sf"/>
</dbReference>
<keyword evidence="2 3" id="KW-0057">Aromatic amino acid biosynthesis</keyword>
<dbReference type="eggNOG" id="COG4401">
    <property type="taxonomic scope" value="Bacteria"/>
</dbReference>
<dbReference type="RefSeq" id="WP_011125448.1">
    <property type="nucleotide sequence ID" value="NC_005042.1"/>
</dbReference>
<dbReference type="EnsemblBacteria" id="AAQ00341">
    <property type="protein sequence ID" value="AAQ00341"/>
    <property type="gene ID" value="Pro_1297"/>
</dbReference>
<dbReference type="Proteomes" id="UP000001420">
    <property type="component" value="Chromosome"/>
</dbReference>
<dbReference type="PANTHER" id="PTHR21164:SF0">
    <property type="entry name" value="CHORISMATE MUTASE AROH"/>
    <property type="match status" value="1"/>
</dbReference>
<accession>Q7VB04</accession>
<reference evidence="4 5" key="1">
    <citation type="journal article" date="2003" name="Proc. Natl. Acad. Sci. U.S.A.">
        <title>Genome sequence of the cyanobacterium Prochlorococcus marinus SS120, a nearly minimal oxyphototrophic genome.</title>
        <authorList>
            <person name="Dufresne A."/>
            <person name="Salanoubat M."/>
            <person name="Partensky F."/>
            <person name="Artiguenave F."/>
            <person name="Axmann I.M."/>
            <person name="Barbe V."/>
            <person name="Duprat S."/>
            <person name="Galperin M.Y."/>
            <person name="Koonin E.V."/>
            <person name="Le Gall F."/>
            <person name="Makarova K.S."/>
            <person name="Ostrowski M."/>
            <person name="Oztas S."/>
            <person name="Robert C."/>
            <person name="Rogozin I.B."/>
            <person name="Scanlan D.J."/>
            <person name="Tandeau de Marsac N."/>
            <person name="Weissenbach J."/>
            <person name="Wincker P."/>
            <person name="Wolf Y.I."/>
            <person name="Hess W.R."/>
        </authorList>
    </citation>
    <scope>NUCLEOTIDE SEQUENCE [LARGE SCALE GENOMIC DNA]</scope>
    <source>
        <strain evidence="5">SARG / CCMP1375 / SS120</strain>
    </source>
</reference>
<dbReference type="GO" id="GO:0008652">
    <property type="term" value="P:amino acid biosynthetic process"/>
    <property type="evidence" value="ECO:0007669"/>
    <property type="project" value="UniProtKB-UniRule"/>
</dbReference>
<dbReference type="PATRIC" id="fig|167539.5.peg.1362"/>
<keyword evidence="2 3" id="KW-0028">Amino-acid biosynthesis</keyword>
<dbReference type="OrthoDB" id="9802232at2"/>
<dbReference type="GO" id="GO:0046417">
    <property type="term" value="P:chorismate metabolic process"/>
    <property type="evidence" value="ECO:0007669"/>
    <property type="project" value="TreeGrafter"/>
</dbReference>
<dbReference type="EMBL" id="AE017126">
    <property type="protein sequence ID" value="AAQ00341.1"/>
    <property type="molecule type" value="Genomic_DNA"/>
</dbReference>
<comment type="catalytic activity">
    <reaction evidence="3">
        <text>chorismate = prephenate</text>
        <dbReference type="Rhea" id="RHEA:13897"/>
        <dbReference type="ChEBI" id="CHEBI:29748"/>
        <dbReference type="ChEBI" id="CHEBI:29934"/>
        <dbReference type="EC" id="5.4.99.5"/>
    </reaction>
</comment>
<dbReference type="PROSITE" id="PS51167">
    <property type="entry name" value="CHORISMATE_MUT_1"/>
    <property type="match status" value="1"/>
</dbReference>
<dbReference type="UniPathway" id="UPA00120">
    <property type="reaction ID" value="UER00203"/>
</dbReference>
<feature type="binding site" evidence="2">
    <location>
        <position position="107"/>
    </location>
    <ligand>
        <name>prephenate</name>
        <dbReference type="ChEBI" id="CHEBI:29934"/>
    </ligand>
</feature>
<dbReference type="STRING" id="167539.Pro_1297"/>
<keyword evidence="5" id="KW-1185">Reference proteome</keyword>
<evidence type="ECO:0000256" key="1">
    <source>
        <dbReference type="NCBIfam" id="TIGR01796"/>
    </source>
</evidence>
<proteinExistence type="predicted"/>
<dbReference type="GO" id="GO:0009073">
    <property type="term" value="P:aromatic amino acid family biosynthetic process"/>
    <property type="evidence" value="ECO:0007669"/>
    <property type="project" value="UniProtKB-UniRule"/>
</dbReference>
<name>Q7VB04_PROMA</name>
<gene>
    <name evidence="4" type="primary">aroH</name>
    <name evidence="4" type="ordered locus">Pro_1297</name>
</gene>
<evidence type="ECO:0000313" key="4">
    <source>
        <dbReference type="EMBL" id="AAQ00341.1"/>
    </source>
</evidence>
<dbReference type="PANTHER" id="PTHR21164">
    <property type="entry name" value="CHORISMATE MUTASE"/>
    <property type="match status" value="1"/>
</dbReference>
<dbReference type="CDD" id="cd02185">
    <property type="entry name" value="AroH"/>
    <property type="match status" value="1"/>
</dbReference>
<dbReference type="SUPFAM" id="SSF55298">
    <property type="entry name" value="YjgF-like"/>
    <property type="match status" value="1"/>
</dbReference>
<dbReference type="InterPro" id="IPR008243">
    <property type="entry name" value="Chorismate_mutase_AroH"/>
</dbReference>
<feature type="binding site" evidence="2">
    <location>
        <position position="7"/>
    </location>
    <ligand>
        <name>prephenate</name>
        <dbReference type="ChEBI" id="CHEBI:29934"/>
    </ligand>
</feature>